<evidence type="ECO:0000256" key="2">
    <source>
        <dbReference type="ARBA" id="ARBA00007581"/>
    </source>
</evidence>
<dbReference type="GO" id="GO:0008198">
    <property type="term" value="F:ferrous iron binding"/>
    <property type="evidence" value="ECO:0007669"/>
    <property type="project" value="InterPro"/>
</dbReference>
<evidence type="ECO:0000313" key="8">
    <source>
        <dbReference type="Proteomes" id="UP000060602"/>
    </source>
</evidence>
<keyword evidence="3" id="KW-0479">Metal-binding</keyword>
<sequence>MQGFIADSKRPRIPASNLFSGGIAMRWPTLFVSHGSPMLAVEPGLTGPALAAWSQAQGRKPRAILVVSPHWMGHGLALSTRDQQVAWHDFGGFPPELYTLQYAAPGSPELAARTQALLAEAGIAADRDPRRPLDHGAWVPLRYLYPEVDVPVVQLSLDMGRDAAGQLELGRALAPLRDEDVLIIGSGSLTHNLRDVRMPQNAPATPYVPAFQDWYARHLAAHDVPALLDWQARAPGAIQAHPHDDHLMPLYVALGAGGEQATRLNDEVSYGALAMDAYAFQ</sequence>
<evidence type="ECO:0000259" key="6">
    <source>
        <dbReference type="Pfam" id="PF02900"/>
    </source>
</evidence>
<dbReference type="CDD" id="cd07363">
    <property type="entry name" value="45_DOPA_Dioxygenase"/>
    <property type="match status" value="1"/>
</dbReference>
<dbReference type="AlphaFoldDB" id="A0A0X8P480"/>
<dbReference type="InterPro" id="IPR014436">
    <property type="entry name" value="Extradiol_dOase_DODA"/>
</dbReference>
<dbReference type="GO" id="GO:0008270">
    <property type="term" value="F:zinc ion binding"/>
    <property type="evidence" value="ECO:0007669"/>
    <property type="project" value="InterPro"/>
</dbReference>
<comment type="similarity">
    <text evidence="2">Belongs to the DODA-type extradiol aromatic ring-opening dioxygenase family.</text>
</comment>
<dbReference type="Pfam" id="PF02900">
    <property type="entry name" value="LigB"/>
    <property type="match status" value="1"/>
</dbReference>
<name>A0A0X8P480_ALCXX</name>
<reference evidence="8" key="1">
    <citation type="submission" date="2015-12" db="EMBL/GenBank/DDBJ databases">
        <title>FDA dAtabase for Regulatory Grade micrObial Sequences (FDA-ARGOS): Supporting development and validation of Infectious Disease Dx tests.</title>
        <authorList>
            <person name="Case J."/>
            <person name="Tallon L."/>
            <person name="Sadzewicz L."/>
            <person name="Sengamalay N."/>
            <person name="Ott S."/>
            <person name="Godinez A."/>
            <person name="Nagaraj S."/>
            <person name="Nadendla S."/>
            <person name="Sichtig H."/>
        </authorList>
    </citation>
    <scope>NUCLEOTIDE SEQUENCE [LARGE SCALE GENOMIC DNA]</scope>
    <source>
        <strain evidence="8">FDAARGOS_147</strain>
    </source>
</reference>
<evidence type="ECO:0000256" key="1">
    <source>
        <dbReference type="ARBA" id="ARBA00001947"/>
    </source>
</evidence>
<evidence type="ECO:0000256" key="5">
    <source>
        <dbReference type="ARBA" id="ARBA00023002"/>
    </source>
</evidence>
<dbReference type="Proteomes" id="UP000060602">
    <property type="component" value="Chromosome"/>
</dbReference>
<evidence type="ECO:0000256" key="4">
    <source>
        <dbReference type="ARBA" id="ARBA00022833"/>
    </source>
</evidence>
<keyword evidence="5" id="KW-0560">Oxidoreductase</keyword>
<dbReference type="PIRSF" id="PIRSF006157">
    <property type="entry name" value="Doxgns_DODA"/>
    <property type="match status" value="1"/>
</dbReference>
<dbReference type="GO" id="GO:0016702">
    <property type="term" value="F:oxidoreductase activity, acting on single donors with incorporation of molecular oxygen, incorporation of two atoms of oxygen"/>
    <property type="evidence" value="ECO:0007669"/>
    <property type="project" value="UniProtKB-ARBA"/>
</dbReference>
<comment type="cofactor">
    <cofactor evidence="1">
        <name>Zn(2+)</name>
        <dbReference type="ChEBI" id="CHEBI:29105"/>
    </cofactor>
</comment>
<evidence type="ECO:0000313" key="7">
    <source>
        <dbReference type="EMBL" id="AMG39585.2"/>
    </source>
</evidence>
<dbReference type="InterPro" id="IPR004183">
    <property type="entry name" value="Xdiol_dOase_suB"/>
</dbReference>
<dbReference type="PANTHER" id="PTHR30096:SF0">
    <property type="entry name" value="4,5-DOPA DIOXYGENASE EXTRADIOL-LIKE PROTEIN"/>
    <property type="match status" value="1"/>
</dbReference>
<dbReference type="PANTHER" id="PTHR30096">
    <property type="entry name" value="4,5-DOPA DIOXYGENASE EXTRADIOL-LIKE PROTEIN"/>
    <property type="match status" value="1"/>
</dbReference>
<dbReference type="Gene3D" id="3.40.830.10">
    <property type="entry name" value="LigB-like"/>
    <property type="match status" value="1"/>
</dbReference>
<accession>A0A0X8P480</accession>
<dbReference type="SUPFAM" id="SSF53213">
    <property type="entry name" value="LigB-like"/>
    <property type="match status" value="1"/>
</dbReference>
<evidence type="ECO:0000256" key="3">
    <source>
        <dbReference type="ARBA" id="ARBA00022723"/>
    </source>
</evidence>
<keyword evidence="4" id="KW-0862">Zinc</keyword>
<proteinExistence type="inferred from homology"/>
<dbReference type="EMBL" id="CP014060">
    <property type="protein sequence ID" value="AMG39585.2"/>
    <property type="molecule type" value="Genomic_DNA"/>
</dbReference>
<gene>
    <name evidence="7" type="ORF">AL504_28455</name>
</gene>
<feature type="domain" description="Extradiol ring-cleavage dioxygenase class III enzyme subunit B" evidence="6">
    <location>
        <begin position="50"/>
        <end position="268"/>
    </location>
</feature>
<organism evidence="7 8">
    <name type="scientific">Alcaligenes xylosoxydans xylosoxydans</name>
    <name type="common">Achromobacter xylosoxidans</name>
    <dbReference type="NCBI Taxonomy" id="85698"/>
    <lineage>
        <taxon>Bacteria</taxon>
        <taxon>Pseudomonadati</taxon>
        <taxon>Pseudomonadota</taxon>
        <taxon>Betaproteobacteria</taxon>
        <taxon>Burkholderiales</taxon>
        <taxon>Alcaligenaceae</taxon>
        <taxon>Achromobacter</taxon>
    </lineage>
</organism>
<keyword evidence="7" id="KW-0223">Dioxygenase</keyword>
<protein>
    <submittedName>
        <fullName evidence="7">Dioxygenase</fullName>
    </submittedName>
</protein>